<sequence length="282" mass="31918">MKKNLLYISMLFLGICGHAQKLSDFNRVNVEGFFTNPVVSPDGTHALLTGEHFKGIYLLDLAKNTVQKISDKDGSGYGYTWDRNNTTFYFKEKGDKEFFAQSRVYAYDVATQRRELKDDINHTFLPSYQGKETPVVVYTNLMTLKIEAKDLATEKTWVITNDEGQFYNALLSNDGKKVAVHNGADIFVYDLNGENKPVKVGTGIATGWSADDKFLLGFLDESEDGHSVSNSELYLFDTKAFKPRKITNTEVFTEMFPSFYGKNKVLFADDKTGRIFTSELKN</sequence>
<gene>
    <name evidence="1" type="ORF">E6C50_09070</name>
</gene>
<evidence type="ECO:0008006" key="3">
    <source>
        <dbReference type="Google" id="ProtNLM"/>
    </source>
</evidence>
<protein>
    <recommendedName>
        <fullName evidence="3">WD40-like Beta Propeller Repeat</fullName>
    </recommendedName>
</protein>
<organism evidence="1 2">
    <name type="scientific">Flavobacterium supellecticarium</name>
    <dbReference type="NCBI Taxonomy" id="2565924"/>
    <lineage>
        <taxon>Bacteria</taxon>
        <taxon>Pseudomonadati</taxon>
        <taxon>Bacteroidota</taxon>
        <taxon>Flavobacteriia</taxon>
        <taxon>Flavobacteriales</taxon>
        <taxon>Flavobacteriaceae</taxon>
        <taxon>Flavobacterium</taxon>
    </lineage>
</organism>
<dbReference type="SUPFAM" id="SSF82171">
    <property type="entry name" value="DPP6 N-terminal domain-like"/>
    <property type="match status" value="1"/>
</dbReference>
<dbReference type="OrthoDB" id="8432779at2"/>
<dbReference type="EMBL" id="SSNZ01000002">
    <property type="protein sequence ID" value="THF51892.1"/>
    <property type="molecule type" value="Genomic_DNA"/>
</dbReference>
<dbReference type="InterPro" id="IPR011042">
    <property type="entry name" value="6-blade_b-propeller_TolB-like"/>
</dbReference>
<evidence type="ECO:0000313" key="2">
    <source>
        <dbReference type="Proteomes" id="UP000307507"/>
    </source>
</evidence>
<comment type="caution">
    <text evidence="1">The sequence shown here is derived from an EMBL/GenBank/DDBJ whole genome shotgun (WGS) entry which is preliminary data.</text>
</comment>
<dbReference type="AlphaFoldDB" id="A0A4S4A130"/>
<accession>A0A4S4A130</accession>
<dbReference type="Gene3D" id="2.120.10.30">
    <property type="entry name" value="TolB, C-terminal domain"/>
    <property type="match status" value="1"/>
</dbReference>
<evidence type="ECO:0000313" key="1">
    <source>
        <dbReference type="EMBL" id="THF51892.1"/>
    </source>
</evidence>
<dbReference type="RefSeq" id="WP_136402875.1">
    <property type="nucleotide sequence ID" value="NZ_SSNZ01000002.1"/>
</dbReference>
<dbReference type="Proteomes" id="UP000307507">
    <property type="component" value="Unassembled WGS sequence"/>
</dbReference>
<dbReference type="PANTHER" id="PTHR36842">
    <property type="entry name" value="PROTEIN TOLB HOMOLOG"/>
    <property type="match status" value="1"/>
</dbReference>
<proteinExistence type="predicted"/>
<reference evidence="1 2" key="1">
    <citation type="submission" date="2019-04" db="EMBL/GenBank/DDBJ databases">
        <title>Flavobacterium sp. nov. isolated from construction timber.</title>
        <authorList>
            <person name="Lin S.-Y."/>
            <person name="Chang C.-T."/>
            <person name="Young C.-C."/>
        </authorList>
    </citation>
    <scope>NUCLEOTIDE SEQUENCE [LARGE SCALE GENOMIC DNA]</scope>
    <source>
        <strain evidence="1 2">CC-CTC003</strain>
    </source>
</reference>
<name>A0A4S4A130_9FLAO</name>
<keyword evidence="2" id="KW-1185">Reference proteome</keyword>
<dbReference type="PANTHER" id="PTHR36842:SF1">
    <property type="entry name" value="PROTEIN TOLB"/>
    <property type="match status" value="1"/>
</dbReference>